<dbReference type="Proteomes" id="UP000799302">
    <property type="component" value="Unassembled WGS sequence"/>
</dbReference>
<proteinExistence type="predicted"/>
<evidence type="ECO:0000313" key="1">
    <source>
        <dbReference type="EMBL" id="KAF2674449.1"/>
    </source>
</evidence>
<organism evidence="1 2">
    <name type="scientific">Microthyrium microscopicum</name>
    <dbReference type="NCBI Taxonomy" id="703497"/>
    <lineage>
        <taxon>Eukaryota</taxon>
        <taxon>Fungi</taxon>
        <taxon>Dikarya</taxon>
        <taxon>Ascomycota</taxon>
        <taxon>Pezizomycotina</taxon>
        <taxon>Dothideomycetes</taxon>
        <taxon>Dothideomycetes incertae sedis</taxon>
        <taxon>Microthyriales</taxon>
        <taxon>Microthyriaceae</taxon>
        <taxon>Microthyrium</taxon>
    </lineage>
</organism>
<sequence length="168" mass="18797">MGCGGSKETSRATPSAHSKTFDLPYGIEYIEMLVQALDKSNIICCVVGPGAMRYHGIRSRFDHWQLVVRHIDLATAKRIRTETYREFVKNMRPERIRLVNHSQLKQHEKMMELCQGTQLISTAAPGARVLDLDEAGYAHCEVSPERGIPYPKKVILEANPALCGMSGV</sequence>
<name>A0A6A6UQ80_9PEZI</name>
<keyword evidence="2" id="KW-1185">Reference proteome</keyword>
<protein>
    <submittedName>
        <fullName evidence="1">Uncharacterized protein</fullName>
    </submittedName>
</protein>
<evidence type="ECO:0000313" key="2">
    <source>
        <dbReference type="Proteomes" id="UP000799302"/>
    </source>
</evidence>
<reference evidence="1" key="1">
    <citation type="journal article" date="2020" name="Stud. Mycol.">
        <title>101 Dothideomycetes genomes: a test case for predicting lifestyles and emergence of pathogens.</title>
        <authorList>
            <person name="Haridas S."/>
            <person name="Albert R."/>
            <person name="Binder M."/>
            <person name="Bloem J."/>
            <person name="Labutti K."/>
            <person name="Salamov A."/>
            <person name="Andreopoulos B."/>
            <person name="Baker S."/>
            <person name="Barry K."/>
            <person name="Bills G."/>
            <person name="Bluhm B."/>
            <person name="Cannon C."/>
            <person name="Castanera R."/>
            <person name="Culley D."/>
            <person name="Daum C."/>
            <person name="Ezra D."/>
            <person name="Gonzalez J."/>
            <person name="Henrissat B."/>
            <person name="Kuo A."/>
            <person name="Liang C."/>
            <person name="Lipzen A."/>
            <person name="Lutzoni F."/>
            <person name="Magnuson J."/>
            <person name="Mondo S."/>
            <person name="Nolan M."/>
            <person name="Ohm R."/>
            <person name="Pangilinan J."/>
            <person name="Park H.-J."/>
            <person name="Ramirez L."/>
            <person name="Alfaro M."/>
            <person name="Sun H."/>
            <person name="Tritt A."/>
            <person name="Yoshinaga Y."/>
            <person name="Zwiers L.-H."/>
            <person name="Turgeon B."/>
            <person name="Goodwin S."/>
            <person name="Spatafora J."/>
            <person name="Crous P."/>
            <person name="Grigoriev I."/>
        </authorList>
    </citation>
    <scope>NUCLEOTIDE SEQUENCE</scope>
    <source>
        <strain evidence="1">CBS 115976</strain>
    </source>
</reference>
<dbReference type="AlphaFoldDB" id="A0A6A6UQ80"/>
<accession>A0A6A6UQ80</accession>
<gene>
    <name evidence="1" type="ORF">BT63DRAFT_449440</name>
</gene>
<dbReference type="EMBL" id="MU004230">
    <property type="protein sequence ID" value="KAF2674449.1"/>
    <property type="molecule type" value="Genomic_DNA"/>
</dbReference>